<dbReference type="OrthoDB" id="9775889at2"/>
<dbReference type="EMBL" id="MJAT01000022">
    <property type="protein sequence ID" value="OEH85263.1"/>
    <property type="molecule type" value="Genomic_DNA"/>
</dbReference>
<comment type="caution">
    <text evidence="5">The sequence shown here is derived from an EMBL/GenBank/DDBJ whole genome shotgun (WGS) entry which is preliminary data.</text>
</comment>
<dbReference type="InterPro" id="IPR017853">
    <property type="entry name" value="GH"/>
</dbReference>
<evidence type="ECO:0000256" key="3">
    <source>
        <dbReference type="SAM" id="MobiDB-lite"/>
    </source>
</evidence>
<dbReference type="PROSITE" id="PS51910">
    <property type="entry name" value="GH18_2"/>
    <property type="match status" value="1"/>
</dbReference>
<dbReference type="PANTHER" id="PTHR46066">
    <property type="entry name" value="CHITINASE DOMAIN-CONTAINING PROTEIN 1 FAMILY MEMBER"/>
    <property type="match status" value="1"/>
</dbReference>
<dbReference type="SMART" id="SM00636">
    <property type="entry name" value="Glyco_18"/>
    <property type="match status" value="1"/>
</dbReference>
<feature type="compositionally biased region" description="Pro residues" evidence="3">
    <location>
        <begin position="43"/>
        <end position="75"/>
    </location>
</feature>
<dbReference type="Pfam" id="PF00704">
    <property type="entry name" value="Glyco_hydro_18"/>
    <property type="match status" value="1"/>
</dbReference>
<dbReference type="AlphaFoldDB" id="A0A1E5L5I3"/>
<dbReference type="Proteomes" id="UP000095255">
    <property type="component" value="Unassembled WGS sequence"/>
</dbReference>
<dbReference type="STRING" id="1390249.BHU72_03980"/>
<feature type="region of interest" description="Disordered" evidence="3">
    <location>
        <begin position="33"/>
        <end position="75"/>
    </location>
</feature>
<dbReference type="SUPFAM" id="SSF51445">
    <property type="entry name" value="(Trans)glycosidases"/>
    <property type="match status" value="1"/>
</dbReference>
<feature type="domain" description="GH18" evidence="4">
    <location>
        <begin position="79"/>
        <end position="396"/>
    </location>
</feature>
<dbReference type="Gene3D" id="3.20.20.80">
    <property type="entry name" value="Glycosidases"/>
    <property type="match status" value="1"/>
</dbReference>
<gene>
    <name evidence="5" type="ORF">BHU72_03980</name>
</gene>
<proteinExistence type="predicted"/>
<keyword evidence="1" id="KW-0378">Hydrolase</keyword>
<keyword evidence="2" id="KW-0326">Glycosidase</keyword>
<sequence>MNRQFKLITVLLIFALLFVTPLQTIDAKKGLVNNPKHKVSEPAPLPAPAPEPTPTPEPEPTPKPEPAPVEPPAPLPEPKTMLGYYTVYFNGDKGSYNAVNSFKSYINEVSMVTFKASATGTVLGSADTLGLQLMKENNIRAHATISNENNGQFDPEIASIILKDSTIRNRLIANIDSLVTTHSFKGVNIDFENMYPADRPLFTQFITELANQLNPKGFEVVVSVSAKTTDAPNSAWIGAFDYAALGKVATKIQLMTYDQHGPWGTPGPVASYPWMESVVQYAVSQIPSSKILLGLPAYGYDWNQTNNTGNKAIAWRNIPAFITTNNITPQWDSTAKTPFFTYTSSEGHKRIVWYDNPASIEVKAGLVGKYNLDGVAMWRLGLEDESFWQAAKAGVQ</sequence>
<dbReference type="RefSeq" id="WP_069702088.1">
    <property type="nucleotide sequence ID" value="NZ_MJAT01000022.1"/>
</dbReference>
<dbReference type="InterPro" id="IPR011583">
    <property type="entry name" value="Chitinase_II/V-like_cat"/>
</dbReference>
<organism evidence="5 6">
    <name type="scientific">Desulfuribacillus stibiiarsenatis</name>
    <dbReference type="NCBI Taxonomy" id="1390249"/>
    <lineage>
        <taxon>Bacteria</taxon>
        <taxon>Bacillati</taxon>
        <taxon>Bacillota</taxon>
        <taxon>Desulfuribacillia</taxon>
        <taxon>Desulfuribacillales</taxon>
        <taxon>Desulfuribacillaceae</taxon>
        <taxon>Desulfuribacillus</taxon>
    </lineage>
</organism>
<name>A0A1E5L5I3_9FIRM</name>
<dbReference type="GO" id="GO:0016798">
    <property type="term" value="F:hydrolase activity, acting on glycosyl bonds"/>
    <property type="evidence" value="ECO:0007669"/>
    <property type="project" value="UniProtKB-KW"/>
</dbReference>
<evidence type="ECO:0000313" key="6">
    <source>
        <dbReference type="Proteomes" id="UP000095255"/>
    </source>
</evidence>
<evidence type="ECO:0000256" key="2">
    <source>
        <dbReference type="ARBA" id="ARBA00023295"/>
    </source>
</evidence>
<dbReference type="CDD" id="cd02874">
    <property type="entry name" value="GH18_CFLE_spore_hydrolase"/>
    <property type="match status" value="1"/>
</dbReference>
<keyword evidence="6" id="KW-1185">Reference proteome</keyword>
<accession>A0A1E5L5I3</accession>
<dbReference type="PANTHER" id="PTHR46066:SF2">
    <property type="entry name" value="CHITINASE DOMAIN-CONTAINING PROTEIN 1"/>
    <property type="match status" value="1"/>
</dbReference>
<protein>
    <recommendedName>
        <fullName evidence="4">GH18 domain-containing protein</fullName>
    </recommendedName>
</protein>
<evidence type="ECO:0000259" key="4">
    <source>
        <dbReference type="PROSITE" id="PS51910"/>
    </source>
</evidence>
<evidence type="ECO:0000313" key="5">
    <source>
        <dbReference type="EMBL" id="OEH85263.1"/>
    </source>
</evidence>
<dbReference type="GO" id="GO:0008061">
    <property type="term" value="F:chitin binding"/>
    <property type="evidence" value="ECO:0007669"/>
    <property type="project" value="InterPro"/>
</dbReference>
<dbReference type="InterPro" id="IPR041704">
    <property type="entry name" value="CFLE_GH18"/>
</dbReference>
<dbReference type="InterPro" id="IPR001223">
    <property type="entry name" value="Glyco_hydro18_cat"/>
</dbReference>
<dbReference type="InterPro" id="IPR029070">
    <property type="entry name" value="Chitinase_insertion_sf"/>
</dbReference>
<dbReference type="Gene3D" id="3.10.50.10">
    <property type="match status" value="1"/>
</dbReference>
<evidence type="ECO:0000256" key="1">
    <source>
        <dbReference type="ARBA" id="ARBA00022801"/>
    </source>
</evidence>
<dbReference type="GO" id="GO:0005975">
    <property type="term" value="P:carbohydrate metabolic process"/>
    <property type="evidence" value="ECO:0007669"/>
    <property type="project" value="InterPro"/>
</dbReference>
<reference evidence="5 6" key="1">
    <citation type="submission" date="2016-09" db="EMBL/GenBank/DDBJ databases">
        <title>Desulfuribacillus arsenicus sp. nov., an obligately anaerobic, dissimilatory arsenic- and antimonate-reducing bacterium isolated from anoxic sediments.</title>
        <authorList>
            <person name="Abin C.A."/>
            <person name="Hollibaugh J.T."/>
        </authorList>
    </citation>
    <scope>NUCLEOTIDE SEQUENCE [LARGE SCALE GENOMIC DNA]</scope>
    <source>
        <strain evidence="5 6">MLFW-2</strain>
    </source>
</reference>